<gene>
    <name evidence="7" type="ORF">BN000_04324</name>
</gene>
<reference evidence="8" key="1">
    <citation type="submission" date="2015-03" db="EMBL/GenBank/DDBJ databases">
        <authorList>
            <person name="Urmite Genomes"/>
        </authorList>
    </citation>
    <scope>NUCLEOTIDE SEQUENCE [LARGE SCALE GENOMIC DNA]</scope>
    <source>
        <strain evidence="8">CSUR P1344</strain>
    </source>
</reference>
<dbReference type="Gene3D" id="1.10.1040.10">
    <property type="entry name" value="N-(1-d-carboxylethyl)-l-norvaline Dehydrogenase, domain 2"/>
    <property type="match status" value="1"/>
</dbReference>
<evidence type="ECO:0000313" key="8">
    <source>
        <dbReference type="Proteomes" id="UP000199601"/>
    </source>
</evidence>
<dbReference type="GO" id="GO:0016616">
    <property type="term" value="F:oxidoreductase activity, acting on the CH-OH group of donors, NAD or NADP as acceptor"/>
    <property type="evidence" value="ECO:0007669"/>
    <property type="project" value="TreeGrafter"/>
</dbReference>
<accession>A0A0U1DND8</accession>
<dbReference type="Gene3D" id="3.40.50.720">
    <property type="entry name" value="NAD(P)-binding Rossmann-like Domain"/>
    <property type="match status" value="1"/>
</dbReference>
<dbReference type="InterPro" id="IPR029154">
    <property type="entry name" value="HIBADH-like_NADP-bd"/>
</dbReference>
<keyword evidence="8" id="KW-1185">Reference proteome</keyword>
<dbReference type="InterPro" id="IPR015815">
    <property type="entry name" value="HIBADH-related"/>
</dbReference>
<evidence type="ECO:0000256" key="3">
    <source>
        <dbReference type="ARBA" id="ARBA00023027"/>
    </source>
</evidence>
<dbReference type="InterPro" id="IPR013328">
    <property type="entry name" value="6PGD_dom2"/>
</dbReference>
<dbReference type="AlphaFoldDB" id="A0A0U1DND8"/>
<organism evidence="7 8">
    <name type="scientific">Mycobacterium europaeum</name>
    <dbReference type="NCBI Taxonomy" id="761804"/>
    <lineage>
        <taxon>Bacteria</taxon>
        <taxon>Bacillati</taxon>
        <taxon>Actinomycetota</taxon>
        <taxon>Actinomycetes</taxon>
        <taxon>Mycobacteriales</taxon>
        <taxon>Mycobacteriaceae</taxon>
        <taxon>Mycobacterium</taxon>
        <taxon>Mycobacterium simiae complex</taxon>
    </lineage>
</organism>
<keyword evidence="3" id="KW-0520">NAD</keyword>
<dbReference type="GO" id="GO:0051287">
    <property type="term" value="F:NAD binding"/>
    <property type="evidence" value="ECO:0007669"/>
    <property type="project" value="InterPro"/>
</dbReference>
<feature type="domain" description="3-hydroxyisobutyrate dehydrogenase-like NAD-binding" evidence="6">
    <location>
        <begin position="164"/>
        <end position="259"/>
    </location>
</feature>
<dbReference type="RefSeq" id="WP_090422687.1">
    <property type="nucleotide sequence ID" value="NZ_CTEC01000002.1"/>
</dbReference>
<evidence type="ECO:0000259" key="5">
    <source>
        <dbReference type="Pfam" id="PF03446"/>
    </source>
</evidence>
<proteinExistence type="inferred from homology"/>
<evidence type="ECO:0000259" key="6">
    <source>
        <dbReference type="Pfam" id="PF14833"/>
    </source>
</evidence>
<feature type="domain" description="6-phosphogluconate dehydrogenase NADP-binding" evidence="5">
    <location>
        <begin position="3"/>
        <end position="160"/>
    </location>
</feature>
<dbReference type="GO" id="GO:0050661">
    <property type="term" value="F:NADP binding"/>
    <property type="evidence" value="ECO:0007669"/>
    <property type="project" value="InterPro"/>
</dbReference>
<comment type="similarity">
    <text evidence="1">Belongs to the HIBADH-related family.</text>
</comment>
<name>A0A0U1DND8_9MYCO</name>
<dbReference type="InterPro" id="IPR006115">
    <property type="entry name" value="6PGDH_NADP-bd"/>
</dbReference>
<sequence>MPTIGFIGAGQLGEPMVKRLLAAGHPVTVYARRSDVRSRLADRGAVVAESVAGLAADSDILISCLFSDAQLRETGLGPEGFIANAKPGAVFVSHTTGSAATLTELADSAASAPAILDAPVSGTADHIAAGTLTVLVGGCGDDVERVRPILAAYANPIIATGELGSALRIKLINNMLFAANAQLLAAAAQVGEQLGIAPQAFLDALLVCSGSSSAATYAKGIGGLGRFAEAAAPFLAKDVAAAVAAAEQAGADLGLLQAVVTEGPLDLATHR</sequence>
<evidence type="ECO:0000256" key="2">
    <source>
        <dbReference type="ARBA" id="ARBA00023002"/>
    </source>
</evidence>
<dbReference type="Pfam" id="PF03446">
    <property type="entry name" value="NAD_binding_2"/>
    <property type="match status" value="1"/>
</dbReference>
<evidence type="ECO:0000256" key="4">
    <source>
        <dbReference type="PIRSR" id="PIRSR000103-1"/>
    </source>
</evidence>
<dbReference type="PIRSF" id="PIRSF000103">
    <property type="entry name" value="HIBADH"/>
    <property type="match status" value="1"/>
</dbReference>
<dbReference type="SUPFAM" id="SSF51735">
    <property type="entry name" value="NAD(P)-binding Rossmann-fold domains"/>
    <property type="match status" value="1"/>
</dbReference>
<dbReference type="InterPro" id="IPR008927">
    <property type="entry name" value="6-PGluconate_DH-like_C_sf"/>
</dbReference>
<dbReference type="PANTHER" id="PTHR22981">
    <property type="entry name" value="3-HYDROXYISOBUTYRATE DEHYDROGENASE-RELATED"/>
    <property type="match status" value="1"/>
</dbReference>
<dbReference type="Pfam" id="PF14833">
    <property type="entry name" value="NAD_binding_11"/>
    <property type="match status" value="1"/>
</dbReference>
<dbReference type="EMBL" id="CTEC01000002">
    <property type="protein sequence ID" value="CQD18841.1"/>
    <property type="molecule type" value="Genomic_DNA"/>
</dbReference>
<dbReference type="Proteomes" id="UP000199601">
    <property type="component" value="Unassembled WGS sequence"/>
</dbReference>
<dbReference type="InterPro" id="IPR036291">
    <property type="entry name" value="NAD(P)-bd_dom_sf"/>
</dbReference>
<keyword evidence="2" id="KW-0560">Oxidoreductase</keyword>
<feature type="active site" evidence="4">
    <location>
        <position position="170"/>
    </location>
</feature>
<evidence type="ECO:0000256" key="1">
    <source>
        <dbReference type="ARBA" id="ARBA00009080"/>
    </source>
</evidence>
<dbReference type="PANTHER" id="PTHR22981:SF80">
    <property type="entry name" value="BLR4309 PROTEIN"/>
    <property type="match status" value="1"/>
</dbReference>
<evidence type="ECO:0000313" key="7">
    <source>
        <dbReference type="EMBL" id="CQD18841.1"/>
    </source>
</evidence>
<dbReference type="SUPFAM" id="SSF48179">
    <property type="entry name" value="6-phosphogluconate dehydrogenase C-terminal domain-like"/>
    <property type="match status" value="1"/>
</dbReference>
<protein>
    <submittedName>
        <fullName evidence="7">3-hydroxyisobutyrate dehydrogenase</fullName>
    </submittedName>
</protein>